<comment type="similarity">
    <text evidence="2 7">Belongs to the ExbD/TolR family.</text>
</comment>
<protein>
    <submittedName>
        <fullName evidence="8">Biopolymer transport protein ExbD/TolR</fullName>
    </submittedName>
</protein>
<dbReference type="AlphaFoldDB" id="A0A1H8EFJ8"/>
<evidence type="ECO:0000256" key="7">
    <source>
        <dbReference type="RuleBase" id="RU003879"/>
    </source>
</evidence>
<keyword evidence="7" id="KW-0813">Transport</keyword>
<keyword evidence="4 7" id="KW-0812">Transmembrane</keyword>
<dbReference type="Proteomes" id="UP000198942">
    <property type="component" value="Unassembled WGS sequence"/>
</dbReference>
<gene>
    <name evidence="8" type="ORF">SAMN05192574_102696</name>
</gene>
<dbReference type="Pfam" id="PF02472">
    <property type="entry name" value="ExbD"/>
    <property type="match status" value="1"/>
</dbReference>
<keyword evidence="6" id="KW-0472">Membrane</keyword>
<reference evidence="9" key="1">
    <citation type="submission" date="2016-10" db="EMBL/GenBank/DDBJ databases">
        <authorList>
            <person name="Varghese N."/>
            <person name="Submissions S."/>
        </authorList>
    </citation>
    <scope>NUCLEOTIDE SEQUENCE [LARGE SCALE GENOMIC DNA]</scope>
    <source>
        <strain evidence="9">Gh-48</strain>
    </source>
</reference>
<evidence type="ECO:0000256" key="3">
    <source>
        <dbReference type="ARBA" id="ARBA00022475"/>
    </source>
</evidence>
<evidence type="ECO:0000256" key="2">
    <source>
        <dbReference type="ARBA" id="ARBA00005811"/>
    </source>
</evidence>
<organism evidence="8 9">
    <name type="scientific">Mucilaginibacter gossypiicola</name>
    <dbReference type="NCBI Taxonomy" id="551995"/>
    <lineage>
        <taxon>Bacteria</taxon>
        <taxon>Pseudomonadati</taxon>
        <taxon>Bacteroidota</taxon>
        <taxon>Sphingobacteriia</taxon>
        <taxon>Sphingobacteriales</taxon>
        <taxon>Sphingobacteriaceae</taxon>
        <taxon>Mucilaginibacter</taxon>
    </lineage>
</organism>
<evidence type="ECO:0000256" key="5">
    <source>
        <dbReference type="ARBA" id="ARBA00022989"/>
    </source>
</evidence>
<dbReference type="EMBL" id="FOCL01000002">
    <property type="protein sequence ID" value="SEN18299.1"/>
    <property type="molecule type" value="Genomic_DNA"/>
</dbReference>
<evidence type="ECO:0000256" key="6">
    <source>
        <dbReference type="ARBA" id="ARBA00023136"/>
    </source>
</evidence>
<evidence type="ECO:0000313" key="9">
    <source>
        <dbReference type="Proteomes" id="UP000198942"/>
    </source>
</evidence>
<proteinExistence type="inferred from homology"/>
<dbReference type="GO" id="GO:0022857">
    <property type="term" value="F:transmembrane transporter activity"/>
    <property type="evidence" value="ECO:0007669"/>
    <property type="project" value="InterPro"/>
</dbReference>
<dbReference type="InterPro" id="IPR003400">
    <property type="entry name" value="ExbD"/>
</dbReference>
<keyword evidence="7" id="KW-0653">Protein transport</keyword>
<keyword evidence="3" id="KW-1003">Cell membrane</keyword>
<evidence type="ECO:0000313" key="8">
    <source>
        <dbReference type="EMBL" id="SEN18299.1"/>
    </source>
</evidence>
<name>A0A1H8EFJ8_9SPHI</name>
<dbReference type="STRING" id="551995.SAMN05192574_102696"/>
<comment type="subcellular location">
    <subcellularLocation>
        <location evidence="1">Cell membrane</location>
        <topology evidence="1">Single-pass membrane protein</topology>
    </subcellularLocation>
    <subcellularLocation>
        <location evidence="7">Cell membrane</location>
        <topology evidence="7">Single-pass type II membrane protein</topology>
    </subcellularLocation>
</comment>
<evidence type="ECO:0000256" key="1">
    <source>
        <dbReference type="ARBA" id="ARBA00004162"/>
    </source>
</evidence>
<keyword evidence="9" id="KW-1185">Reference proteome</keyword>
<dbReference type="RefSeq" id="WP_091210048.1">
    <property type="nucleotide sequence ID" value="NZ_FOCL01000002.1"/>
</dbReference>
<dbReference type="GO" id="GO:0005886">
    <property type="term" value="C:plasma membrane"/>
    <property type="evidence" value="ECO:0007669"/>
    <property type="project" value="UniProtKB-SubCell"/>
</dbReference>
<sequence>MYRPEFRRKHFDVDMFPMFNLLLIVLSFLMLNGRPAIRYPILINLPAGSSFNTADPDSYFTLTTILIGQKKLMLKLDAPDIREAALKQIGDKYNVGFTPDEINKFGKTDVIGTPLAQIKKYISGYYNATDYYNQPGLRLDELAEWIKESRKATFEKHNSSTRIFIMADGETPYPVIKDVIDMLAQQKITKFSIIYSYLRQI</sequence>
<dbReference type="GO" id="GO:0015031">
    <property type="term" value="P:protein transport"/>
    <property type="evidence" value="ECO:0007669"/>
    <property type="project" value="UniProtKB-KW"/>
</dbReference>
<keyword evidence="5" id="KW-1133">Transmembrane helix</keyword>
<evidence type="ECO:0000256" key="4">
    <source>
        <dbReference type="ARBA" id="ARBA00022692"/>
    </source>
</evidence>
<accession>A0A1H8EFJ8</accession>
<dbReference type="OrthoDB" id="9793581at2"/>